<keyword evidence="1" id="KW-1133">Transmembrane helix</keyword>
<dbReference type="Pfam" id="PF13843">
    <property type="entry name" value="DDE_Tnp_1_7"/>
    <property type="match status" value="2"/>
</dbReference>
<reference evidence="3 4" key="1">
    <citation type="submission" date="2023-02" db="EMBL/GenBank/DDBJ databases">
        <title>LHISI_Scaffold_Assembly.</title>
        <authorList>
            <person name="Stuart O.P."/>
            <person name="Cleave R."/>
            <person name="Magrath M.J.L."/>
            <person name="Mikheyev A.S."/>
        </authorList>
    </citation>
    <scope>NUCLEOTIDE SEQUENCE [LARGE SCALE GENOMIC DNA]</scope>
    <source>
        <strain evidence="3">Daus_M_001</strain>
        <tissue evidence="3">Leg muscle</tissue>
    </source>
</reference>
<name>A0ABQ9HVC7_9NEOP</name>
<comment type="caution">
    <text evidence="3">The sequence shown here is derived from an EMBL/GenBank/DDBJ whole genome shotgun (WGS) entry which is preliminary data.</text>
</comment>
<protein>
    <recommendedName>
        <fullName evidence="2">PiggyBac transposable element-derived protein domain-containing protein</fullName>
    </recommendedName>
</protein>
<keyword evidence="1" id="KW-0812">Transmembrane</keyword>
<evidence type="ECO:0000313" key="3">
    <source>
        <dbReference type="EMBL" id="KAJ8887768.1"/>
    </source>
</evidence>
<evidence type="ECO:0000259" key="2">
    <source>
        <dbReference type="Pfam" id="PF13843"/>
    </source>
</evidence>
<proteinExistence type="predicted"/>
<accession>A0ABQ9HVC7</accession>
<dbReference type="Proteomes" id="UP001159363">
    <property type="component" value="Chromosome X"/>
</dbReference>
<dbReference type="InterPro" id="IPR029526">
    <property type="entry name" value="PGBD"/>
</dbReference>
<gene>
    <name evidence="3" type="ORF">PR048_013986</name>
</gene>
<evidence type="ECO:0000256" key="1">
    <source>
        <dbReference type="SAM" id="Phobius"/>
    </source>
</evidence>
<organism evidence="3 4">
    <name type="scientific">Dryococelus australis</name>
    <dbReference type="NCBI Taxonomy" id="614101"/>
    <lineage>
        <taxon>Eukaryota</taxon>
        <taxon>Metazoa</taxon>
        <taxon>Ecdysozoa</taxon>
        <taxon>Arthropoda</taxon>
        <taxon>Hexapoda</taxon>
        <taxon>Insecta</taxon>
        <taxon>Pterygota</taxon>
        <taxon>Neoptera</taxon>
        <taxon>Polyneoptera</taxon>
        <taxon>Phasmatodea</taxon>
        <taxon>Verophasmatodea</taxon>
        <taxon>Anareolatae</taxon>
        <taxon>Phasmatidae</taxon>
        <taxon>Eurycanthinae</taxon>
        <taxon>Dryococelus</taxon>
    </lineage>
</organism>
<feature type="domain" description="PiggyBac transposable element-derived protein" evidence="2">
    <location>
        <begin position="3"/>
        <end position="106"/>
    </location>
</feature>
<keyword evidence="1" id="KW-0472">Membrane</keyword>
<dbReference type="PANTHER" id="PTHR46599:SF3">
    <property type="entry name" value="PIGGYBAC TRANSPOSABLE ELEMENT-DERIVED PROTEIN 4"/>
    <property type="match status" value="1"/>
</dbReference>
<feature type="transmembrane region" description="Helical" evidence="1">
    <location>
        <begin position="242"/>
        <end position="262"/>
    </location>
</feature>
<sequence length="275" mass="31210">MNMWVLTNKQKILQFLGIIAYMGIVKAPSISDYWTSDPFFKTSAIPSTMSRNRFELLLRMWHISNNKSQPENDRYYKFRIVVDHLVAKFQSVCNPGETVCIDETIYGVNIFTVCFGKGYTWNNKIYSAKQQDAGNSVPTSVVIQLSDALLDLGCVILTDNYYTSMDFAEKHLEKPTNLLGTLRSNRKYNPTAVYSKKLKRGEMVAQQMTEALHKGKAAIYLSDELSSNSIPLRRSLKWYCKVVIELLLGTVVVNAGIIYFQVTGKKTRSQISGKP</sequence>
<dbReference type="PANTHER" id="PTHR46599">
    <property type="entry name" value="PIGGYBAC TRANSPOSABLE ELEMENT-DERIVED PROTEIN 4"/>
    <property type="match status" value="1"/>
</dbReference>
<evidence type="ECO:0000313" key="4">
    <source>
        <dbReference type="Proteomes" id="UP001159363"/>
    </source>
</evidence>
<dbReference type="EMBL" id="JARBHB010000004">
    <property type="protein sequence ID" value="KAJ8887768.1"/>
    <property type="molecule type" value="Genomic_DNA"/>
</dbReference>
<feature type="domain" description="PiggyBac transposable element-derived protein" evidence="2">
    <location>
        <begin position="107"/>
        <end position="210"/>
    </location>
</feature>
<keyword evidence="4" id="KW-1185">Reference proteome</keyword>